<dbReference type="PANTHER" id="PTHR43539:SF91">
    <property type="entry name" value="FAD-DEPENDENT URATE HYDROXYLASE"/>
    <property type="match status" value="1"/>
</dbReference>
<name>A0ABT6B1C0_9BURK</name>
<keyword evidence="9" id="KW-1185">Reference proteome</keyword>
<evidence type="ECO:0000256" key="4">
    <source>
        <dbReference type="ARBA" id="ARBA00022630"/>
    </source>
</evidence>
<organism evidence="8 9">
    <name type="scientific">Cupriavidus basilensis</name>
    <dbReference type="NCBI Taxonomy" id="68895"/>
    <lineage>
        <taxon>Bacteria</taxon>
        <taxon>Pseudomonadati</taxon>
        <taxon>Pseudomonadota</taxon>
        <taxon>Betaproteobacteria</taxon>
        <taxon>Burkholderiales</taxon>
        <taxon>Burkholderiaceae</taxon>
        <taxon>Cupriavidus</taxon>
    </lineage>
</organism>
<evidence type="ECO:0000313" key="8">
    <source>
        <dbReference type="EMBL" id="MDF3838682.1"/>
    </source>
</evidence>
<dbReference type="Proteomes" id="UP001216674">
    <property type="component" value="Unassembled WGS sequence"/>
</dbReference>
<sequence length="494" mass="52840">MTTTSTLAHATPASDPDFLARETLRLLGPAPDNWVPDHPGIDHNVAIVGGGQSGSAYAFALRRAGIGRVTVLDAAPDGSQAGVWRTRARMQKLRTPKNLIGPELGLPALGFQAWYEARHGAAAYAAIDRIPRLAWADYLDWYRGFLGVQVRYGTRVLRIEPVTGGVVPHFRLHVEANGEARVETARKIILANGVAGNGAPLVPAVLSQAVAAGLAAHTADAIDFDALRGKTVAVLGAAASAFDAAAVALESGAAAVHLFARRGHIAATPVSRVRAYPGLYDNYHALPDATRWEQAIRYRRAGSTPPADSVERVLRFPQFHLHLGTALCAAEVEAGRIVTEVQGETLCFDFAIAGTGYLVDPSARPELADIAPHILRWRERYQPPADARDDELAASPYLGAGLEYLEKTPGAAPWLRDIHVHNPAGFASVGVPLGDVPSMRRDIPGTVARISRDLLLADLPLHQQRIRGDVPADFGPEFYAGALWTPARARRAAA</sequence>
<dbReference type="PRINTS" id="PR00469">
    <property type="entry name" value="PNDRDTASEII"/>
</dbReference>
<keyword evidence="6" id="KW-0521">NADP</keyword>
<keyword evidence="7" id="KW-0560">Oxidoreductase</keyword>
<protein>
    <submittedName>
        <fullName evidence="8">NAD(P)/FAD-dependent oxidoreductase</fullName>
    </submittedName>
</protein>
<evidence type="ECO:0000256" key="5">
    <source>
        <dbReference type="ARBA" id="ARBA00022827"/>
    </source>
</evidence>
<evidence type="ECO:0000256" key="1">
    <source>
        <dbReference type="ARBA" id="ARBA00001974"/>
    </source>
</evidence>
<dbReference type="Pfam" id="PF13434">
    <property type="entry name" value="Lys_Orn_oxgnase"/>
    <property type="match status" value="1"/>
</dbReference>
<evidence type="ECO:0000256" key="2">
    <source>
        <dbReference type="ARBA" id="ARBA00004924"/>
    </source>
</evidence>
<evidence type="ECO:0000256" key="3">
    <source>
        <dbReference type="ARBA" id="ARBA00007588"/>
    </source>
</evidence>
<evidence type="ECO:0000256" key="6">
    <source>
        <dbReference type="ARBA" id="ARBA00022857"/>
    </source>
</evidence>
<comment type="cofactor">
    <cofactor evidence="1">
        <name>FAD</name>
        <dbReference type="ChEBI" id="CHEBI:57692"/>
    </cofactor>
</comment>
<reference evidence="8 9" key="1">
    <citation type="submission" date="2023-03" db="EMBL/GenBank/DDBJ databases">
        <title>Draft assemblies of triclosan tolerant bacteria isolated from returned activated sludge.</title>
        <authorList>
            <person name="Van Hamelsveld S."/>
        </authorList>
    </citation>
    <scope>NUCLEOTIDE SEQUENCE [LARGE SCALE GENOMIC DNA]</scope>
    <source>
        <strain evidence="8 9">GW210010_S58</strain>
    </source>
</reference>
<dbReference type="SUPFAM" id="SSF51905">
    <property type="entry name" value="FAD/NAD(P)-binding domain"/>
    <property type="match status" value="2"/>
</dbReference>
<evidence type="ECO:0000313" key="9">
    <source>
        <dbReference type="Proteomes" id="UP001216674"/>
    </source>
</evidence>
<comment type="similarity">
    <text evidence="3">Belongs to the lysine N(6)-hydroxylase/L-ornithine N(5)-oxygenase family.</text>
</comment>
<dbReference type="InterPro" id="IPR036188">
    <property type="entry name" value="FAD/NAD-bd_sf"/>
</dbReference>
<gene>
    <name evidence="8" type="ORF">P3W85_37965</name>
</gene>
<keyword evidence="4" id="KW-0285">Flavoprotein</keyword>
<dbReference type="PANTHER" id="PTHR43539">
    <property type="entry name" value="FLAVIN-BINDING MONOOXYGENASE-LIKE PROTEIN (AFU_ORTHOLOGUE AFUA_4G09220)"/>
    <property type="match status" value="1"/>
</dbReference>
<proteinExistence type="inferred from homology"/>
<dbReference type="EMBL" id="JARJLM010000620">
    <property type="protein sequence ID" value="MDF3838682.1"/>
    <property type="molecule type" value="Genomic_DNA"/>
</dbReference>
<comment type="caution">
    <text evidence="8">The sequence shown here is derived from an EMBL/GenBank/DDBJ whole genome shotgun (WGS) entry which is preliminary data.</text>
</comment>
<dbReference type="InterPro" id="IPR025700">
    <property type="entry name" value="Lys/Orn_oxygenase"/>
</dbReference>
<keyword evidence="5" id="KW-0274">FAD</keyword>
<dbReference type="RefSeq" id="WP_276268580.1">
    <property type="nucleotide sequence ID" value="NZ_JARJLM010000620.1"/>
</dbReference>
<evidence type="ECO:0000256" key="7">
    <source>
        <dbReference type="ARBA" id="ARBA00023002"/>
    </source>
</evidence>
<comment type="pathway">
    <text evidence="2">Siderophore biosynthesis.</text>
</comment>
<dbReference type="InterPro" id="IPR050982">
    <property type="entry name" value="Auxin_biosynth/cation_transpt"/>
</dbReference>
<dbReference type="Gene3D" id="3.50.50.60">
    <property type="entry name" value="FAD/NAD(P)-binding domain"/>
    <property type="match status" value="1"/>
</dbReference>
<accession>A0ABT6B1C0</accession>